<evidence type="ECO:0000313" key="2">
    <source>
        <dbReference type="Proteomes" id="UP001237914"/>
    </source>
</evidence>
<keyword evidence="2" id="KW-1185">Reference proteome</keyword>
<name>A0AA50F0K4_9CAUD</name>
<proteinExistence type="predicted"/>
<sequence>MGNKLLVISITEVNQKLQSKVRTLVFLDEEEGRDFIENSGKTIISVELAEVMCSYKAF</sequence>
<protein>
    <submittedName>
        <fullName evidence="1">Uncharacterized protein</fullName>
    </submittedName>
</protein>
<accession>A0AA50F0K4</accession>
<dbReference type="EMBL" id="OQ870566">
    <property type="protein sequence ID" value="WLW38231.1"/>
    <property type="molecule type" value="Genomic_DNA"/>
</dbReference>
<reference evidence="1 2" key="1">
    <citation type="submission" date="2023-04" db="EMBL/GenBank/DDBJ databases">
        <authorList>
            <person name="Kongsomboonchoke P."/>
        </authorList>
    </citation>
    <scope>NUCLEOTIDE SEQUENCE [LARGE SCALE GENOMIC DNA]</scope>
</reference>
<evidence type="ECO:0000313" key="1">
    <source>
        <dbReference type="EMBL" id="WLW38231.1"/>
    </source>
</evidence>
<organism evidence="1 2">
    <name type="scientific">Escherichia phage SR02</name>
    <dbReference type="NCBI Taxonomy" id="3056226"/>
    <lineage>
        <taxon>Viruses</taxon>
        <taxon>Duplodnaviria</taxon>
        <taxon>Heunggongvirae</taxon>
        <taxon>Uroviricota</taxon>
        <taxon>Caudoviricetes</taxon>
        <taxon>Mktvariviridae</taxon>
        <taxon>Gordonclarkvirinae</taxon>
        <taxon>Kuravirus</taxon>
        <taxon>Kuravirus SR02</taxon>
    </lineage>
</organism>
<gene>
    <name evidence="1" type="ORF">MEDNBIBF_00031</name>
</gene>
<dbReference type="Proteomes" id="UP001237914">
    <property type="component" value="Segment"/>
</dbReference>